<dbReference type="AlphaFoldDB" id="A0A1X1ZF99"/>
<organism evidence="4 5">
    <name type="scientific">Mycolicibacter nonchromogenicus</name>
    <name type="common">Mycobacterium nonchromogenicum</name>
    <dbReference type="NCBI Taxonomy" id="1782"/>
    <lineage>
        <taxon>Bacteria</taxon>
        <taxon>Bacillati</taxon>
        <taxon>Actinomycetota</taxon>
        <taxon>Actinomycetes</taxon>
        <taxon>Mycobacteriales</taxon>
        <taxon>Mycobacteriaceae</taxon>
        <taxon>Mycolicibacter</taxon>
    </lineage>
</organism>
<dbReference type="PANTHER" id="PTHR16305:SF28">
    <property type="entry name" value="GUANYLATE CYCLASE DOMAIN-CONTAINING PROTEIN"/>
    <property type="match status" value="1"/>
</dbReference>
<dbReference type="GO" id="GO:0009190">
    <property type="term" value="P:cyclic nucleotide biosynthetic process"/>
    <property type="evidence" value="ECO:0007669"/>
    <property type="project" value="InterPro"/>
</dbReference>
<dbReference type="Gene3D" id="3.30.70.1230">
    <property type="entry name" value="Nucleotide cyclase"/>
    <property type="match status" value="1"/>
</dbReference>
<comment type="caution">
    <text evidence="4">The sequence shown here is derived from an EMBL/GenBank/DDBJ whole genome shotgun (WGS) entry which is preliminary data.</text>
</comment>
<keyword evidence="2" id="KW-0067">ATP-binding</keyword>
<gene>
    <name evidence="4" type="ORF">AWC18_07695</name>
</gene>
<evidence type="ECO:0000259" key="3">
    <source>
        <dbReference type="PROSITE" id="PS50125"/>
    </source>
</evidence>
<reference evidence="4 5" key="1">
    <citation type="submission" date="2016-01" db="EMBL/GenBank/DDBJ databases">
        <title>The new phylogeny of the genus Mycobacterium.</title>
        <authorList>
            <person name="Tarcisio F."/>
            <person name="Conor M."/>
            <person name="Antonella G."/>
            <person name="Elisabetta G."/>
            <person name="Giulia F.S."/>
            <person name="Sara T."/>
            <person name="Anna F."/>
            <person name="Clotilde B."/>
            <person name="Roberto B."/>
            <person name="Veronica D.S."/>
            <person name="Fabio R."/>
            <person name="Monica P."/>
            <person name="Olivier J."/>
            <person name="Enrico T."/>
            <person name="Nicola S."/>
        </authorList>
    </citation>
    <scope>NUCLEOTIDE SEQUENCE [LARGE SCALE GENOMIC DNA]</scope>
    <source>
        <strain evidence="4 5">DSM 44164</strain>
    </source>
</reference>
<dbReference type="SMART" id="SM00044">
    <property type="entry name" value="CYCc"/>
    <property type="match status" value="1"/>
</dbReference>
<dbReference type="GO" id="GO:0005737">
    <property type="term" value="C:cytoplasm"/>
    <property type="evidence" value="ECO:0007669"/>
    <property type="project" value="TreeGrafter"/>
</dbReference>
<keyword evidence="5" id="KW-1185">Reference proteome</keyword>
<sequence>MSLTDEPDEIDKLLDHAIAAANSGDRATASALAEQVLTVDNGNQDAEDLLCAPRAGSGELRRLTILFADVVNSTALSTRIEPEIYRTVIGRYRQQVDEIINRYEGHVFSTKGDGLLAVFGHPSAHENDVRRAVQAGLDITREVDRLSDRVRARFGFDIAVRVGVHRGMVYLDVAQDDVYGLGANLASRVSGLAPPGGVVVSAAVAPLVAGHFELEAQTAQPVKGIDEPVEHYLVVKEQLGRSRVALGRLVGRDLELTYLQESWSQARQGALSVPGICFSGEAGMGKSRLATAAAELAEQAGRPVLALIGSPFHADAGLYPIRTLLEQRAGIERTTAQSDRLRLLEEEVTAHGLDPVTMVPLLAAALEIPAEGGYQPTRAEGAKLYRQVIEAAVEYLLACTGGAPAVLLAEDLQWFDPSTRDVVTSLLASAPGTLLVVLTARELRSLPDLPQLKVFELAPLTAAQTDELIAALNPGLSGAERSDVRRRCDGVPLYIEEVVAKLHEQPQDAVGWARVPDALYEPLFSRLRASSNTIQVVEAAATIGREFDRPMLDAALDMTASDLGDAVAALVAARVFEPVTKDRWRFRHELLREVAYELPPPSVRRQLHGRVADTLVSDSDNPDWHLVALHYRIAERFEAAAEAHQKAAYDARQRGALDEARVCLTQAIEQLRLAPEGPSRDRREVLCRLRRGFLTSAVEGTASPNAAKDFERCLKLGATDPRQDGFMSTMTALWAYYLPRGDLRRALRVAEYARSKRPNEQKWFGPTNAAAFGMVAWFLGDFGKARALLEQAVTAMTEAPLPDFESLWYIPSDALASMHLHLAMARFIQGDLAGADEQFAETVSRAKDIGFPQGPFSHCYQQFTEIFMCMEAGLLDRADGMVTALAAQAERHGFEYWTMIAATQRGAIDALAALASEDADPARLAPHISAMTEVGSTLRAAEVKLFSTYYDGMLARLLIAAGDTASAQECLDGALALADETAVNFYRAELLRIRSHTHGDAADRDSDLRCAIDTARRQAAHVYELRAAMDLVDLQGDSAREVLAAAMTHFDADGDWPELDRARALLG</sequence>
<dbReference type="Proteomes" id="UP000193108">
    <property type="component" value="Unassembled WGS sequence"/>
</dbReference>
<dbReference type="GO" id="GO:0035556">
    <property type="term" value="P:intracellular signal transduction"/>
    <property type="evidence" value="ECO:0007669"/>
    <property type="project" value="InterPro"/>
</dbReference>
<dbReference type="InterPro" id="IPR011990">
    <property type="entry name" value="TPR-like_helical_dom_sf"/>
</dbReference>
<dbReference type="GO" id="GO:0004016">
    <property type="term" value="F:adenylate cyclase activity"/>
    <property type="evidence" value="ECO:0007669"/>
    <property type="project" value="TreeGrafter"/>
</dbReference>
<proteinExistence type="predicted"/>
<evidence type="ECO:0000256" key="1">
    <source>
        <dbReference type="ARBA" id="ARBA00022741"/>
    </source>
</evidence>
<dbReference type="Gene3D" id="1.25.40.10">
    <property type="entry name" value="Tetratricopeptide repeat domain"/>
    <property type="match status" value="1"/>
</dbReference>
<dbReference type="GO" id="GO:0005524">
    <property type="term" value="F:ATP binding"/>
    <property type="evidence" value="ECO:0007669"/>
    <property type="project" value="UniProtKB-KW"/>
</dbReference>
<dbReference type="PANTHER" id="PTHR16305">
    <property type="entry name" value="TESTICULAR SOLUBLE ADENYLYL CYCLASE"/>
    <property type="match status" value="1"/>
</dbReference>
<accession>A0A1X1ZF99</accession>
<dbReference type="InterPro" id="IPR029787">
    <property type="entry name" value="Nucleotide_cyclase"/>
</dbReference>
<name>A0A1X1ZF99_MYCNO</name>
<evidence type="ECO:0000256" key="2">
    <source>
        <dbReference type="ARBA" id="ARBA00022840"/>
    </source>
</evidence>
<dbReference type="CDD" id="cd07302">
    <property type="entry name" value="CHD"/>
    <property type="match status" value="1"/>
</dbReference>
<feature type="domain" description="Guanylate cyclase" evidence="3">
    <location>
        <begin position="64"/>
        <end position="190"/>
    </location>
</feature>
<evidence type="ECO:0000313" key="4">
    <source>
        <dbReference type="EMBL" id="ORW22019.1"/>
    </source>
</evidence>
<dbReference type="SUPFAM" id="SSF48452">
    <property type="entry name" value="TPR-like"/>
    <property type="match status" value="1"/>
</dbReference>
<protein>
    <recommendedName>
        <fullName evidence="3">Guanylate cyclase domain-containing protein</fullName>
    </recommendedName>
</protein>
<keyword evidence="1" id="KW-0547">Nucleotide-binding</keyword>
<dbReference type="SUPFAM" id="SSF55073">
    <property type="entry name" value="Nucleotide cyclase"/>
    <property type="match status" value="1"/>
</dbReference>
<dbReference type="Pfam" id="PF00211">
    <property type="entry name" value="Guanylate_cyc"/>
    <property type="match status" value="1"/>
</dbReference>
<dbReference type="PROSITE" id="PS50125">
    <property type="entry name" value="GUANYLATE_CYCLASE_2"/>
    <property type="match status" value="1"/>
</dbReference>
<dbReference type="EMBL" id="LQPI01000036">
    <property type="protein sequence ID" value="ORW22019.1"/>
    <property type="molecule type" value="Genomic_DNA"/>
</dbReference>
<dbReference type="InterPro" id="IPR027417">
    <property type="entry name" value="P-loop_NTPase"/>
</dbReference>
<dbReference type="RefSeq" id="WP_085138312.1">
    <property type="nucleotide sequence ID" value="NZ_LQPI01000036.1"/>
</dbReference>
<dbReference type="Pfam" id="PF13191">
    <property type="entry name" value="AAA_16"/>
    <property type="match status" value="1"/>
</dbReference>
<dbReference type="InterPro" id="IPR041664">
    <property type="entry name" value="AAA_16"/>
</dbReference>
<dbReference type="InterPro" id="IPR001054">
    <property type="entry name" value="A/G_cyclase"/>
</dbReference>
<dbReference type="SUPFAM" id="SSF52540">
    <property type="entry name" value="P-loop containing nucleoside triphosphate hydrolases"/>
    <property type="match status" value="1"/>
</dbReference>
<dbReference type="STRING" id="1782.AWC18_07695"/>
<evidence type="ECO:0000313" key="5">
    <source>
        <dbReference type="Proteomes" id="UP000193108"/>
    </source>
</evidence>